<evidence type="ECO:0000313" key="2">
    <source>
        <dbReference type="EMBL" id="VBB35071.1"/>
    </source>
</evidence>
<feature type="compositionally biased region" description="Polar residues" evidence="1">
    <location>
        <begin position="33"/>
        <end position="45"/>
    </location>
</feature>
<organism evidence="2 3">
    <name type="scientific">Acanthocheilonema viteae</name>
    <name type="common">Filarial nematode worm</name>
    <name type="synonym">Dipetalonema viteae</name>
    <dbReference type="NCBI Taxonomy" id="6277"/>
    <lineage>
        <taxon>Eukaryota</taxon>
        <taxon>Metazoa</taxon>
        <taxon>Ecdysozoa</taxon>
        <taxon>Nematoda</taxon>
        <taxon>Chromadorea</taxon>
        <taxon>Rhabditida</taxon>
        <taxon>Spirurina</taxon>
        <taxon>Spiruromorpha</taxon>
        <taxon>Filarioidea</taxon>
        <taxon>Onchocercidae</taxon>
        <taxon>Acanthocheilonema</taxon>
    </lineage>
</organism>
<evidence type="ECO:0000313" key="3">
    <source>
        <dbReference type="Proteomes" id="UP000276991"/>
    </source>
</evidence>
<proteinExistence type="predicted"/>
<sequence>MIDDERQRISNEIVDDAEEMMETCGPTIIQVNESLSRPASASSTRSNHEVQQVPDPLSNMVTRVDLGNRASSVDAHHGTPRAVKYRNKVN</sequence>
<protein>
    <submittedName>
        <fullName evidence="2">Uncharacterized protein</fullName>
    </submittedName>
</protein>
<keyword evidence="3" id="KW-1185">Reference proteome</keyword>
<accession>A0A498ST90</accession>
<dbReference type="AlphaFoldDB" id="A0A498ST90"/>
<feature type="non-terminal residue" evidence="2">
    <location>
        <position position="1"/>
    </location>
</feature>
<name>A0A498ST90_ACAVI</name>
<gene>
    <name evidence="2" type="ORF">NAV_LOCUS9862</name>
</gene>
<feature type="non-terminal residue" evidence="2">
    <location>
        <position position="90"/>
    </location>
</feature>
<dbReference type="Proteomes" id="UP000276991">
    <property type="component" value="Unassembled WGS sequence"/>
</dbReference>
<dbReference type="EMBL" id="UPTC01004756">
    <property type="protein sequence ID" value="VBB35071.1"/>
    <property type="molecule type" value="Genomic_DNA"/>
</dbReference>
<evidence type="ECO:0000256" key="1">
    <source>
        <dbReference type="SAM" id="MobiDB-lite"/>
    </source>
</evidence>
<feature type="region of interest" description="Disordered" evidence="1">
    <location>
        <begin position="33"/>
        <end position="90"/>
    </location>
</feature>
<dbReference type="OrthoDB" id="10550953at2759"/>
<reference evidence="2 3" key="1">
    <citation type="submission" date="2018-08" db="EMBL/GenBank/DDBJ databases">
        <authorList>
            <person name="Laetsch R D."/>
            <person name="Stevens L."/>
            <person name="Kumar S."/>
            <person name="Blaxter L. M."/>
        </authorList>
    </citation>
    <scope>NUCLEOTIDE SEQUENCE [LARGE SCALE GENOMIC DNA]</scope>
</reference>
<feature type="region of interest" description="Disordered" evidence="1">
    <location>
        <begin position="1"/>
        <end position="20"/>
    </location>
</feature>